<keyword evidence="2" id="KW-1185">Reference proteome</keyword>
<organism evidence="1 2">
    <name type="scientific">Cupriavidus basilensis</name>
    <dbReference type="NCBI Taxonomy" id="68895"/>
    <lineage>
        <taxon>Bacteria</taxon>
        <taxon>Pseudomonadati</taxon>
        <taxon>Pseudomonadota</taxon>
        <taxon>Betaproteobacteria</taxon>
        <taxon>Burkholderiales</taxon>
        <taxon>Burkholderiaceae</taxon>
        <taxon>Cupriavidus</taxon>
    </lineage>
</organism>
<protein>
    <submittedName>
        <fullName evidence="1">Uncharacterized protein</fullName>
    </submittedName>
</protein>
<evidence type="ECO:0000313" key="2">
    <source>
        <dbReference type="Proteomes" id="UP001216674"/>
    </source>
</evidence>
<evidence type="ECO:0000313" key="1">
    <source>
        <dbReference type="EMBL" id="MDF3839723.1"/>
    </source>
</evidence>
<accession>A0ABT6B4B9</accession>
<comment type="caution">
    <text evidence="1">The sequence shown here is derived from an EMBL/GenBank/DDBJ whole genome shotgun (WGS) entry which is preliminary data.</text>
</comment>
<dbReference type="Proteomes" id="UP001216674">
    <property type="component" value="Unassembled WGS sequence"/>
</dbReference>
<reference evidence="1 2" key="1">
    <citation type="submission" date="2023-03" db="EMBL/GenBank/DDBJ databases">
        <title>Draft assemblies of triclosan tolerant bacteria isolated from returned activated sludge.</title>
        <authorList>
            <person name="Van Hamelsveld S."/>
        </authorList>
    </citation>
    <scope>NUCLEOTIDE SEQUENCE [LARGE SCALE GENOMIC DNA]</scope>
    <source>
        <strain evidence="1 2">GW210010_S58</strain>
    </source>
</reference>
<dbReference type="EMBL" id="JARJLM010000702">
    <property type="protein sequence ID" value="MDF3839723.1"/>
    <property type="molecule type" value="Genomic_DNA"/>
</dbReference>
<dbReference type="RefSeq" id="WP_276269345.1">
    <property type="nucleotide sequence ID" value="NZ_JARJLM010000702.1"/>
</dbReference>
<gene>
    <name evidence="1" type="ORF">P3W85_43325</name>
</gene>
<proteinExistence type="predicted"/>
<name>A0ABT6B4B9_9BURK</name>
<sequence>MGVANAAQLAQRFDLINGEVVYLYKYAAVAERAPPGPGGVPFKERRPIRLGLLRDLTKALPQHQGSVLDDQFQKDGDHMTSATFSEPPSWCVRILDSDCAILLFPGKTSFIV</sequence>